<organism evidence="9 10">
    <name type="scientific">Oldenlandia corymbosa var. corymbosa</name>
    <dbReference type="NCBI Taxonomy" id="529605"/>
    <lineage>
        <taxon>Eukaryota</taxon>
        <taxon>Viridiplantae</taxon>
        <taxon>Streptophyta</taxon>
        <taxon>Embryophyta</taxon>
        <taxon>Tracheophyta</taxon>
        <taxon>Spermatophyta</taxon>
        <taxon>Magnoliopsida</taxon>
        <taxon>eudicotyledons</taxon>
        <taxon>Gunneridae</taxon>
        <taxon>Pentapetalae</taxon>
        <taxon>asterids</taxon>
        <taxon>lamiids</taxon>
        <taxon>Gentianales</taxon>
        <taxon>Rubiaceae</taxon>
        <taxon>Rubioideae</taxon>
        <taxon>Spermacoceae</taxon>
        <taxon>Hedyotis-Oldenlandia complex</taxon>
        <taxon>Oldenlandia</taxon>
    </lineage>
</organism>
<sequence length="395" mass="43379">MSTPVKKKGKFATVLSIDGGGIRGIIPAQILAFLEAKLRELDGPDARIADYFDVIAGTSTGGLIATMLAAPNAENRPLFEAKDIVKFYLDNSSLIFPKNSRDNILKSFTYNVFGGPKYDGKHLRAVIRQLLGNLTISQTLTNLVIPAFDIRHLQPVVFSTTDAKLNAYKNALLSDVCLSTSAAPTYLPPHYFETKTAEGKPYTYDMVDGGVAANNPSLMAITNITRHIYDGEFQAVDLNPMEGSRMLVLSLGTGIPKHEERYTVAKASKWGQLGWILNNGATPILDIFSDASSDMVDVHVSTLFQALRRQDNYLRIQEDELAGEAASLDVATSKNLDTLVEIGKSRLKKPVSRVNLDNGRYEPTQGEGTNEEALTKFAMRLSEERKFRLSPIESS</sequence>
<dbReference type="InterPro" id="IPR016035">
    <property type="entry name" value="Acyl_Trfase/lysoPLipase"/>
</dbReference>
<dbReference type="InterPro" id="IPR002641">
    <property type="entry name" value="PNPLA_dom"/>
</dbReference>
<proteinExistence type="inferred from homology"/>
<dbReference type="AlphaFoldDB" id="A0AAV1DSZ1"/>
<dbReference type="PANTHER" id="PTHR32176">
    <property type="entry name" value="XYLOSE ISOMERASE"/>
    <property type="match status" value="1"/>
</dbReference>
<reference evidence="9" key="1">
    <citation type="submission" date="2023-03" db="EMBL/GenBank/DDBJ databases">
        <authorList>
            <person name="Julca I."/>
        </authorList>
    </citation>
    <scope>NUCLEOTIDE SEQUENCE</scope>
</reference>
<evidence type="ECO:0000256" key="5">
    <source>
        <dbReference type="ARBA" id="ARBA00023098"/>
    </source>
</evidence>
<feature type="domain" description="PNPLA" evidence="8">
    <location>
        <begin position="15"/>
        <end position="221"/>
    </location>
</feature>
<gene>
    <name evidence="9" type="ORF">OLC1_LOCUS17861</name>
</gene>
<evidence type="ECO:0000259" key="8">
    <source>
        <dbReference type="PROSITE" id="PS51635"/>
    </source>
</evidence>
<keyword evidence="10" id="KW-1185">Reference proteome</keyword>
<feature type="active site" description="Proton acceptor" evidence="6">
    <location>
        <position position="208"/>
    </location>
</feature>
<keyword evidence="3" id="KW-0611">Plant defense</keyword>
<dbReference type="Pfam" id="PF01734">
    <property type="entry name" value="Patatin"/>
    <property type="match status" value="1"/>
</dbReference>
<dbReference type="FunFam" id="3.40.1090.10:FF:000005">
    <property type="entry name" value="Patatin"/>
    <property type="match status" value="1"/>
</dbReference>
<keyword evidence="2 6" id="KW-0378">Hydrolase</keyword>
<dbReference type="GO" id="GO:0047372">
    <property type="term" value="F:monoacylglycerol lipase activity"/>
    <property type="evidence" value="ECO:0007669"/>
    <property type="project" value="TreeGrafter"/>
</dbReference>
<accession>A0AAV1DSZ1</accession>
<feature type="short sequence motif" description="DGA/G" evidence="6">
    <location>
        <begin position="208"/>
        <end position="210"/>
    </location>
</feature>
<dbReference type="Gene3D" id="3.40.1090.10">
    <property type="entry name" value="Cytosolic phospholipase A2 catalytic domain"/>
    <property type="match status" value="1"/>
</dbReference>
<dbReference type="PROSITE" id="PS51635">
    <property type="entry name" value="PNPLA"/>
    <property type="match status" value="1"/>
</dbReference>
<dbReference type="GO" id="GO:0006952">
    <property type="term" value="P:defense response"/>
    <property type="evidence" value="ECO:0007669"/>
    <property type="project" value="UniProtKB-KW"/>
</dbReference>
<evidence type="ECO:0000256" key="7">
    <source>
        <dbReference type="RuleBase" id="RU361262"/>
    </source>
</evidence>
<evidence type="ECO:0000256" key="4">
    <source>
        <dbReference type="ARBA" id="ARBA00022963"/>
    </source>
</evidence>
<dbReference type="PANTHER" id="PTHR32176:SF99">
    <property type="entry name" value="PATATIN"/>
    <property type="match status" value="1"/>
</dbReference>
<keyword evidence="5 6" id="KW-0443">Lipid metabolism</keyword>
<name>A0AAV1DSZ1_OLDCO</name>
<evidence type="ECO:0000256" key="3">
    <source>
        <dbReference type="ARBA" id="ARBA00022821"/>
    </source>
</evidence>
<evidence type="ECO:0000313" key="9">
    <source>
        <dbReference type="EMBL" id="CAI9110131.1"/>
    </source>
</evidence>
<evidence type="ECO:0000256" key="1">
    <source>
        <dbReference type="ARBA" id="ARBA00010240"/>
    </source>
</evidence>
<comment type="function">
    <text evidence="7">Lipolytic acyl hydrolase (LAH).</text>
</comment>
<feature type="short sequence motif" description="GXSXG" evidence="6">
    <location>
        <begin position="57"/>
        <end position="61"/>
    </location>
</feature>
<dbReference type="SUPFAM" id="SSF52151">
    <property type="entry name" value="FabD/lysophospholipase-like"/>
    <property type="match status" value="1"/>
</dbReference>
<dbReference type="EC" id="3.1.1.-" evidence="7"/>
<evidence type="ECO:0000256" key="2">
    <source>
        <dbReference type="ARBA" id="ARBA00022801"/>
    </source>
</evidence>
<evidence type="ECO:0000313" key="10">
    <source>
        <dbReference type="Proteomes" id="UP001161247"/>
    </source>
</evidence>
<dbReference type="Proteomes" id="UP001161247">
    <property type="component" value="Chromosome 6"/>
</dbReference>
<feature type="short sequence motif" description="GXGXXG" evidence="6">
    <location>
        <begin position="19"/>
        <end position="24"/>
    </location>
</feature>
<dbReference type="GO" id="GO:0004620">
    <property type="term" value="F:phospholipase activity"/>
    <property type="evidence" value="ECO:0007669"/>
    <property type="project" value="TreeGrafter"/>
</dbReference>
<dbReference type="EMBL" id="OX459123">
    <property type="protein sequence ID" value="CAI9110131.1"/>
    <property type="molecule type" value="Genomic_DNA"/>
</dbReference>
<dbReference type="GO" id="GO:0016042">
    <property type="term" value="P:lipid catabolic process"/>
    <property type="evidence" value="ECO:0007669"/>
    <property type="project" value="UniProtKB-UniRule"/>
</dbReference>
<comment type="similarity">
    <text evidence="1 7">Belongs to the patatin family.</text>
</comment>
<feature type="active site" description="Nucleophile" evidence="6">
    <location>
        <position position="59"/>
    </location>
</feature>
<evidence type="ECO:0000256" key="6">
    <source>
        <dbReference type="PROSITE-ProRule" id="PRU01161"/>
    </source>
</evidence>
<keyword evidence="4 6" id="KW-0442">Lipid degradation</keyword>
<protein>
    <recommendedName>
        <fullName evidence="7">Patatin</fullName>
        <ecNumber evidence="7">3.1.1.-</ecNumber>
    </recommendedName>
</protein>
<comment type="domain">
    <text evidence="7">The nitrogen atoms of the two glycine residues in the GGXR motif define the oxyanion hole, and stabilize the oxyanion that forms during the nucleophilic attack by the catalytic serine during substrate cleavage.</text>
</comment>